<dbReference type="RefSeq" id="WP_227178433.1">
    <property type="nucleotide sequence ID" value="NZ_JAJBZT010000002.1"/>
</dbReference>
<feature type="domain" description="DUF4350" evidence="2">
    <location>
        <begin position="46"/>
        <end position="221"/>
    </location>
</feature>
<comment type="caution">
    <text evidence="3">The sequence shown here is derived from an EMBL/GenBank/DDBJ whole genome shotgun (WGS) entry which is preliminary data.</text>
</comment>
<keyword evidence="1" id="KW-1133">Transmembrane helix</keyword>
<accession>A0ABS8D322</accession>
<organism evidence="3 4">
    <name type="scientific">Leeia speluncae</name>
    <dbReference type="NCBI Taxonomy" id="2884804"/>
    <lineage>
        <taxon>Bacteria</taxon>
        <taxon>Pseudomonadati</taxon>
        <taxon>Pseudomonadota</taxon>
        <taxon>Betaproteobacteria</taxon>
        <taxon>Neisseriales</taxon>
        <taxon>Leeiaceae</taxon>
        <taxon>Leeia</taxon>
    </lineage>
</organism>
<evidence type="ECO:0000259" key="2">
    <source>
        <dbReference type="Pfam" id="PF14258"/>
    </source>
</evidence>
<keyword evidence="4" id="KW-1185">Reference proteome</keyword>
<keyword evidence="1" id="KW-0472">Membrane</keyword>
<evidence type="ECO:0000256" key="1">
    <source>
        <dbReference type="SAM" id="Phobius"/>
    </source>
</evidence>
<name>A0ABS8D322_9NEIS</name>
<reference evidence="3" key="1">
    <citation type="submission" date="2021-10" db="EMBL/GenBank/DDBJ databases">
        <title>The complete genome sequence of Leeia sp. TBRC 13508.</title>
        <authorList>
            <person name="Charoenyingcharoen P."/>
            <person name="Yukphan P."/>
        </authorList>
    </citation>
    <scope>NUCLEOTIDE SEQUENCE</scope>
    <source>
        <strain evidence="3">TBRC 13508</strain>
    </source>
</reference>
<proteinExistence type="predicted"/>
<dbReference type="Proteomes" id="UP001165395">
    <property type="component" value="Unassembled WGS sequence"/>
</dbReference>
<protein>
    <recommendedName>
        <fullName evidence="2">DUF4350 domain-containing protein</fullName>
    </recommendedName>
</protein>
<gene>
    <name evidence="3" type="ORF">LIN78_03270</name>
</gene>
<dbReference type="Pfam" id="PF14258">
    <property type="entry name" value="DUF4350"/>
    <property type="match status" value="1"/>
</dbReference>
<dbReference type="InterPro" id="IPR025646">
    <property type="entry name" value="DUF4350"/>
</dbReference>
<evidence type="ECO:0000313" key="3">
    <source>
        <dbReference type="EMBL" id="MCB6182570.1"/>
    </source>
</evidence>
<sequence length="376" mass="43368">MKKIGLVFLVTLMGLSGFWITQHLVWQTHYEKERAHPEVARNSRYAATKLLIKRNRSVIEANDRAAIQHLPQKAVLFLDDGWGYLLEDKDQYQLLNWIRNGGHLILPINYSGAKLYQHLGVEQQTTPASKRNERPNSIEREKYQCLASALIINDAAIGQEIWISDQYGNPVPLSKVGKKEARWLIDQPYGKGFVTTLAFETWIFSNDDIGDFDHAILLNRLATLHYAQAPVIFNTALDDPSLFGWMVKNTPLVLASIFLCLLMWLWYVIPRFGTIKSGEETVRRSLQEHLLATGFYLWKVKSFQPMHQAVTDRVNAKIQRKYPDFFYLPTEKKWAYLASKTGIASEQIQTAFETLPHNKKTLIRSMTLLQQVYRSL</sequence>
<feature type="transmembrane region" description="Helical" evidence="1">
    <location>
        <begin position="252"/>
        <end position="269"/>
    </location>
</feature>
<dbReference type="EMBL" id="JAJBZT010000002">
    <property type="protein sequence ID" value="MCB6182570.1"/>
    <property type="molecule type" value="Genomic_DNA"/>
</dbReference>
<keyword evidence="1" id="KW-0812">Transmembrane</keyword>
<evidence type="ECO:0000313" key="4">
    <source>
        <dbReference type="Proteomes" id="UP001165395"/>
    </source>
</evidence>